<accession>A0A5B8RCF6</accession>
<dbReference type="Pfam" id="PF09981">
    <property type="entry name" value="DUF2218"/>
    <property type="match status" value="1"/>
</dbReference>
<protein>
    <recommendedName>
        <fullName evidence="2">DUF2218 domain-containing protein</fullName>
    </recommendedName>
</protein>
<dbReference type="EMBL" id="MN079136">
    <property type="protein sequence ID" value="QEA06316.1"/>
    <property type="molecule type" value="Genomic_DNA"/>
</dbReference>
<dbReference type="InterPro" id="IPR014543">
    <property type="entry name" value="UCP028291"/>
</dbReference>
<evidence type="ECO:0008006" key="2">
    <source>
        <dbReference type="Google" id="ProtNLM"/>
    </source>
</evidence>
<gene>
    <name evidence="1" type="ORF">KBTEX_02648</name>
</gene>
<sequence length="95" mass="10662">MVTTRATVTTEKPAVNLKKLCRHFGHKVEARFDDERGEVHFPFGDIEMAAGEGVLLLSGRAGDGESLARLEQVVGDHLVRFAWKESLQVDWRRDA</sequence>
<evidence type="ECO:0000313" key="1">
    <source>
        <dbReference type="EMBL" id="QEA06316.1"/>
    </source>
</evidence>
<dbReference type="AlphaFoldDB" id="A0A5B8RCF6"/>
<reference evidence="1" key="1">
    <citation type="submission" date="2019-06" db="EMBL/GenBank/DDBJ databases">
        <authorList>
            <person name="Murdoch R.W."/>
            <person name="Fathepure B."/>
        </authorList>
    </citation>
    <scope>NUCLEOTIDE SEQUENCE</scope>
</reference>
<dbReference type="Gene3D" id="3.30.310.50">
    <property type="entry name" value="Alpha-D-phosphohexomutase, C-terminal domain"/>
    <property type="match status" value="1"/>
</dbReference>
<dbReference type="PIRSF" id="PIRSF028291">
    <property type="entry name" value="UCP028291"/>
    <property type="match status" value="1"/>
</dbReference>
<proteinExistence type="predicted"/>
<name>A0A5B8RCF6_9ZZZZ</name>
<organism evidence="1">
    <name type="scientific">uncultured organism</name>
    <dbReference type="NCBI Taxonomy" id="155900"/>
    <lineage>
        <taxon>unclassified sequences</taxon>
        <taxon>environmental samples</taxon>
    </lineage>
</organism>